<accession>A0A1H9Q772</accession>
<keyword evidence="2" id="KW-1185">Reference proteome</keyword>
<dbReference type="OrthoDB" id="2624498at2"/>
<reference evidence="2" key="1">
    <citation type="submission" date="2016-10" db="EMBL/GenBank/DDBJ databases">
        <authorList>
            <person name="Varghese N."/>
            <person name="Submissions S."/>
        </authorList>
    </citation>
    <scope>NUCLEOTIDE SEQUENCE [LARGE SCALE GENOMIC DNA]</scope>
    <source>
        <strain evidence="2">S9</strain>
    </source>
</reference>
<protein>
    <submittedName>
        <fullName evidence="1">Uncharacterized protein</fullName>
    </submittedName>
</protein>
<dbReference type="RefSeq" id="WP_093047411.1">
    <property type="nucleotide sequence ID" value="NZ_FOGT01000002.1"/>
</dbReference>
<dbReference type="STRING" id="1601833.SAMN05518684_10268"/>
<sequence>MKNSERKNQTYSNRVLVAEFDDNWRTSLSKSGYVVYTATRDQAKVELLLQGDLKKLLIFPRNGRVLVGGGGTSHFSKPHRTIDL</sequence>
<evidence type="ECO:0000313" key="1">
    <source>
        <dbReference type="EMBL" id="SER56287.1"/>
    </source>
</evidence>
<dbReference type="EMBL" id="FOGT01000002">
    <property type="protein sequence ID" value="SER56287.1"/>
    <property type="molecule type" value="Genomic_DNA"/>
</dbReference>
<evidence type="ECO:0000313" key="2">
    <source>
        <dbReference type="Proteomes" id="UP000198571"/>
    </source>
</evidence>
<dbReference type="AlphaFoldDB" id="A0A1H9Q772"/>
<dbReference type="Proteomes" id="UP000198571">
    <property type="component" value="Unassembled WGS sequence"/>
</dbReference>
<gene>
    <name evidence="1" type="ORF">SAMN05518684_10268</name>
</gene>
<proteinExistence type="predicted"/>
<organism evidence="1 2">
    <name type="scientific">Salipaludibacillus aurantiacus</name>
    <dbReference type="NCBI Taxonomy" id="1601833"/>
    <lineage>
        <taxon>Bacteria</taxon>
        <taxon>Bacillati</taxon>
        <taxon>Bacillota</taxon>
        <taxon>Bacilli</taxon>
        <taxon>Bacillales</taxon>
        <taxon>Bacillaceae</taxon>
    </lineage>
</organism>
<name>A0A1H9Q772_9BACI</name>